<name>A0A0N4V733_ENTVE</name>
<dbReference type="Pfam" id="PF10601">
    <property type="entry name" value="zf-LITAF-like"/>
    <property type="match status" value="1"/>
</dbReference>
<keyword evidence="5" id="KW-0479">Metal-binding</keyword>
<proteinExistence type="inferred from homology"/>
<evidence type="ECO:0000256" key="4">
    <source>
        <dbReference type="ARBA" id="ARBA00005975"/>
    </source>
</evidence>
<evidence type="ECO:0000256" key="9">
    <source>
        <dbReference type="SAM" id="Phobius"/>
    </source>
</evidence>
<dbReference type="InterPro" id="IPR006629">
    <property type="entry name" value="LITAF"/>
</dbReference>
<dbReference type="PANTHER" id="PTHR23292">
    <property type="entry name" value="LIPOPOLYSACCHARIDE-INDUCED TUMOR NECROSIS FACTOR-ALPHA FACTOR"/>
    <property type="match status" value="1"/>
</dbReference>
<evidence type="ECO:0000256" key="6">
    <source>
        <dbReference type="ARBA" id="ARBA00022833"/>
    </source>
</evidence>
<accession>A0A0N4V733</accession>
<evidence type="ECO:0000256" key="1">
    <source>
        <dbReference type="ARBA" id="ARBA00004414"/>
    </source>
</evidence>
<dbReference type="GO" id="GO:0005765">
    <property type="term" value="C:lysosomal membrane"/>
    <property type="evidence" value="ECO:0007669"/>
    <property type="project" value="UniProtKB-SubCell"/>
</dbReference>
<dbReference type="WBParaSite" id="EVEC_0000608601-mRNA-1">
    <property type="protein sequence ID" value="EVEC_0000608601-mRNA-1"/>
    <property type="gene ID" value="EVEC_0000608601"/>
</dbReference>
<dbReference type="GO" id="GO:0008270">
    <property type="term" value="F:zinc ion binding"/>
    <property type="evidence" value="ECO:0007669"/>
    <property type="project" value="TreeGrafter"/>
</dbReference>
<feature type="domain" description="LITAF" evidence="10">
    <location>
        <begin position="71"/>
        <end position="109"/>
    </location>
</feature>
<evidence type="ECO:0000256" key="3">
    <source>
        <dbReference type="ARBA" id="ARBA00004630"/>
    </source>
</evidence>
<keyword evidence="12" id="KW-1185">Reference proteome</keyword>
<reference evidence="13" key="1">
    <citation type="submission" date="2017-02" db="UniProtKB">
        <authorList>
            <consortium name="WormBaseParasite"/>
        </authorList>
    </citation>
    <scope>IDENTIFICATION</scope>
</reference>
<keyword evidence="9" id="KW-1133">Transmembrane helix</keyword>
<protein>
    <submittedName>
        <fullName evidence="13">LITAF domain-containing protein</fullName>
    </submittedName>
</protein>
<feature type="transmembrane region" description="Helical" evidence="9">
    <location>
        <begin position="95"/>
        <end position="112"/>
    </location>
</feature>
<keyword evidence="9" id="KW-0812">Transmembrane</keyword>
<feature type="compositionally biased region" description="Low complexity" evidence="8">
    <location>
        <begin position="33"/>
        <end position="53"/>
    </location>
</feature>
<keyword evidence="7 9" id="KW-0472">Membrane</keyword>
<dbReference type="Proteomes" id="UP000274131">
    <property type="component" value="Unassembled WGS sequence"/>
</dbReference>
<feature type="region of interest" description="Disordered" evidence="8">
    <location>
        <begin position="1"/>
        <end position="53"/>
    </location>
</feature>
<gene>
    <name evidence="11" type="ORF">EVEC_LOCUS5697</name>
</gene>
<dbReference type="PANTHER" id="PTHR23292:SF6">
    <property type="entry name" value="FI16602P1-RELATED"/>
    <property type="match status" value="1"/>
</dbReference>
<sequence>MDTSSPPPSYAETMQQKGIEPNPNPAPYPPNPTFTYPANPVGAEVPSSSVPQPTPPVNVTLVQATTPLFGPHPVATDCFYCHEHVVTSTEFTPGLLPWIIALILFFLGWHNHNLKRLYVK</sequence>
<evidence type="ECO:0000313" key="12">
    <source>
        <dbReference type="Proteomes" id="UP000274131"/>
    </source>
</evidence>
<evidence type="ECO:0000256" key="7">
    <source>
        <dbReference type="ARBA" id="ARBA00023136"/>
    </source>
</evidence>
<evidence type="ECO:0000256" key="5">
    <source>
        <dbReference type="ARBA" id="ARBA00022723"/>
    </source>
</evidence>
<evidence type="ECO:0000256" key="8">
    <source>
        <dbReference type="SAM" id="MobiDB-lite"/>
    </source>
</evidence>
<dbReference type="AlphaFoldDB" id="A0A0N4V733"/>
<evidence type="ECO:0000313" key="13">
    <source>
        <dbReference type="WBParaSite" id="EVEC_0000608601-mRNA-1"/>
    </source>
</evidence>
<keyword evidence="6" id="KW-0862">Zinc</keyword>
<evidence type="ECO:0000256" key="2">
    <source>
        <dbReference type="ARBA" id="ARBA00004481"/>
    </source>
</evidence>
<dbReference type="InterPro" id="IPR037519">
    <property type="entry name" value="LITAF_fam"/>
</dbReference>
<reference evidence="11 12" key="2">
    <citation type="submission" date="2018-10" db="EMBL/GenBank/DDBJ databases">
        <authorList>
            <consortium name="Pathogen Informatics"/>
        </authorList>
    </citation>
    <scope>NUCLEOTIDE SEQUENCE [LARGE SCALE GENOMIC DNA]</scope>
</reference>
<dbReference type="EMBL" id="UXUI01008239">
    <property type="protein sequence ID" value="VDD90946.1"/>
    <property type="molecule type" value="Genomic_DNA"/>
</dbReference>
<evidence type="ECO:0000259" key="10">
    <source>
        <dbReference type="Pfam" id="PF10601"/>
    </source>
</evidence>
<comment type="subcellular location">
    <subcellularLocation>
        <location evidence="2">Endosome membrane</location>
        <topology evidence="2">Peripheral membrane protein</topology>
    </subcellularLocation>
    <subcellularLocation>
        <location evidence="1">Late endosome membrane</location>
    </subcellularLocation>
    <subcellularLocation>
        <location evidence="3">Lysosome membrane</location>
        <topology evidence="3">Peripheral membrane protein</topology>
        <orientation evidence="3">Cytoplasmic side</orientation>
    </subcellularLocation>
</comment>
<organism evidence="13">
    <name type="scientific">Enterobius vermicularis</name>
    <name type="common">Human pinworm</name>
    <dbReference type="NCBI Taxonomy" id="51028"/>
    <lineage>
        <taxon>Eukaryota</taxon>
        <taxon>Metazoa</taxon>
        <taxon>Ecdysozoa</taxon>
        <taxon>Nematoda</taxon>
        <taxon>Chromadorea</taxon>
        <taxon>Rhabditida</taxon>
        <taxon>Spirurina</taxon>
        <taxon>Oxyuridomorpha</taxon>
        <taxon>Oxyuroidea</taxon>
        <taxon>Oxyuridae</taxon>
        <taxon>Enterobius</taxon>
    </lineage>
</organism>
<dbReference type="OrthoDB" id="4713066at2759"/>
<evidence type="ECO:0000313" key="11">
    <source>
        <dbReference type="EMBL" id="VDD90946.1"/>
    </source>
</evidence>
<comment type="similarity">
    <text evidence="4">Belongs to the CDIP1/LITAF family.</text>
</comment>
<feature type="compositionally biased region" description="Pro residues" evidence="8">
    <location>
        <begin position="22"/>
        <end position="32"/>
    </location>
</feature>
<dbReference type="GO" id="GO:0031902">
    <property type="term" value="C:late endosome membrane"/>
    <property type="evidence" value="ECO:0007669"/>
    <property type="project" value="UniProtKB-SubCell"/>
</dbReference>
<dbReference type="STRING" id="51028.A0A0N4V733"/>